<accession>W9S5Q6</accession>
<reference evidence="2" key="1">
    <citation type="submission" date="2013-01" db="EMBL/GenBank/DDBJ databases">
        <title>Draft Genome Sequence of a Mulberry Tree, Morus notabilis C.K. Schneid.</title>
        <authorList>
            <person name="He N."/>
            <person name="Zhao S."/>
        </authorList>
    </citation>
    <scope>NUCLEOTIDE SEQUENCE</scope>
</reference>
<gene>
    <name evidence="1" type="ORF">L484_020790</name>
</gene>
<keyword evidence="2" id="KW-1185">Reference proteome</keyword>
<evidence type="ECO:0000313" key="2">
    <source>
        <dbReference type="Proteomes" id="UP000030645"/>
    </source>
</evidence>
<protein>
    <submittedName>
        <fullName evidence="1">Uncharacterized protein</fullName>
    </submittedName>
</protein>
<proteinExistence type="predicted"/>
<dbReference type="AlphaFoldDB" id="W9S5Q6"/>
<dbReference type="EMBL" id="KE345702">
    <property type="protein sequence ID" value="EXC11735.1"/>
    <property type="molecule type" value="Genomic_DNA"/>
</dbReference>
<dbReference type="Proteomes" id="UP000030645">
    <property type="component" value="Unassembled WGS sequence"/>
</dbReference>
<sequence>MAFLIIAGGSSYRNKLKSSSTSPEDSSILTAWNGFSSEPLEPYQEDISLGIVGEYPRISMAVEPVGSLDLVFMSELITPTDDLKISRKREAKSFQQ</sequence>
<evidence type="ECO:0000313" key="1">
    <source>
        <dbReference type="EMBL" id="EXC11735.1"/>
    </source>
</evidence>
<organism evidence="1 2">
    <name type="scientific">Morus notabilis</name>
    <dbReference type="NCBI Taxonomy" id="981085"/>
    <lineage>
        <taxon>Eukaryota</taxon>
        <taxon>Viridiplantae</taxon>
        <taxon>Streptophyta</taxon>
        <taxon>Embryophyta</taxon>
        <taxon>Tracheophyta</taxon>
        <taxon>Spermatophyta</taxon>
        <taxon>Magnoliopsida</taxon>
        <taxon>eudicotyledons</taxon>
        <taxon>Gunneridae</taxon>
        <taxon>Pentapetalae</taxon>
        <taxon>rosids</taxon>
        <taxon>fabids</taxon>
        <taxon>Rosales</taxon>
        <taxon>Moraceae</taxon>
        <taxon>Moreae</taxon>
        <taxon>Morus</taxon>
    </lineage>
</organism>
<name>W9S5Q6_9ROSA</name>